<dbReference type="Gene3D" id="3.40.50.2020">
    <property type="match status" value="1"/>
</dbReference>
<dbReference type="PANTHER" id="PTHR47505:SF1">
    <property type="entry name" value="DNA UTILIZATION PROTEIN YHGH"/>
    <property type="match status" value="1"/>
</dbReference>
<dbReference type="InterPro" id="IPR051910">
    <property type="entry name" value="ComF/GntX_DNA_util-trans"/>
</dbReference>
<keyword evidence="4" id="KW-0808">Transferase</keyword>
<feature type="domain" description="Double zinc ribbon" evidence="3">
    <location>
        <begin position="31"/>
        <end position="74"/>
    </location>
</feature>
<name>A0A0M5KSU8_9HYPH</name>
<evidence type="ECO:0000259" key="3">
    <source>
        <dbReference type="Pfam" id="PF18912"/>
    </source>
</evidence>
<evidence type="ECO:0000313" key="5">
    <source>
        <dbReference type="Proteomes" id="UP000057213"/>
    </source>
</evidence>
<dbReference type="KEGG" id="banc:PU02_1284"/>
<protein>
    <submittedName>
        <fullName evidence="4">Competence protein F-like, phosphoribosyltransferase domain</fullName>
    </submittedName>
</protein>
<comment type="similarity">
    <text evidence="1">Belongs to the ComF/GntX family.</text>
</comment>
<accession>A0A0M5KSU8</accession>
<keyword evidence="4" id="KW-0328">Glycosyltransferase</keyword>
<evidence type="ECO:0000313" key="4">
    <source>
        <dbReference type="EMBL" id="ALE04098.1"/>
    </source>
</evidence>
<gene>
    <name evidence="4" type="ORF">PU02_1284</name>
</gene>
<evidence type="ECO:0000259" key="2">
    <source>
        <dbReference type="Pfam" id="PF00156"/>
    </source>
</evidence>
<evidence type="ECO:0000256" key="1">
    <source>
        <dbReference type="ARBA" id="ARBA00008007"/>
    </source>
</evidence>
<dbReference type="AlphaFoldDB" id="A0A0M5KSU8"/>
<dbReference type="EMBL" id="CP010401">
    <property type="protein sequence ID" value="ALE04098.1"/>
    <property type="molecule type" value="Genomic_DNA"/>
</dbReference>
<reference evidence="4 5" key="1">
    <citation type="journal article" date="2015" name="Genome Announc.">
        <title>Complete Genome Sequence of Bartonella ancashensis Strain 20.00, Isolated from the Blood of a Patient with Verruga Peruana.</title>
        <authorList>
            <person name="Hang J."/>
            <person name="Mullins K.E."/>
            <person name="Clifford R.J."/>
            <person name="Onmus-Leone F."/>
            <person name="Yang Y."/>
            <person name="Jiang J."/>
            <person name="Leguia M."/>
            <person name="Kasper M.R."/>
            <person name="Maguina C."/>
            <person name="Lesho E.P."/>
            <person name="Jarman R.G."/>
            <person name="Richards A.L."/>
            <person name="Blazes D."/>
        </authorList>
    </citation>
    <scope>NUCLEOTIDE SEQUENCE [LARGE SCALE GENOMIC DNA]</scope>
    <source>
        <strain evidence="4 5">20.00</strain>
    </source>
</reference>
<organism evidence="4 5">
    <name type="scientific">Bartonella ancashensis</name>
    <dbReference type="NCBI Taxonomy" id="1318743"/>
    <lineage>
        <taxon>Bacteria</taxon>
        <taxon>Pseudomonadati</taxon>
        <taxon>Pseudomonadota</taxon>
        <taxon>Alphaproteobacteria</taxon>
        <taxon>Hyphomicrobiales</taxon>
        <taxon>Bartonellaceae</taxon>
        <taxon>Bartonella</taxon>
    </lineage>
</organism>
<dbReference type="Pfam" id="PF18912">
    <property type="entry name" value="DZR_2"/>
    <property type="match status" value="1"/>
</dbReference>
<proteinExistence type="inferred from homology"/>
<dbReference type="PANTHER" id="PTHR47505">
    <property type="entry name" value="DNA UTILIZATION PROTEIN YHGH"/>
    <property type="match status" value="1"/>
</dbReference>
<dbReference type="GO" id="GO:0016757">
    <property type="term" value="F:glycosyltransferase activity"/>
    <property type="evidence" value="ECO:0007669"/>
    <property type="project" value="UniProtKB-KW"/>
</dbReference>
<dbReference type="CDD" id="cd06223">
    <property type="entry name" value="PRTases_typeI"/>
    <property type="match status" value="1"/>
</dbReference>
<feature type="domain" description="Phosphoribosyltransferase" evidence="2">
    <location>
        <begin position="211"/>
        <end position="253"/>
    </location>
</feature>
<sequence>MLHKIDERTIEKNFFKWWKFLDTLVGHFMVFLYPPICPGCKVIIFTHGTVCSDCWKDLQFITKPYCPVMGIPFSCDMGDGFLSGEALQISPPFSRARSAIVHEGLARSLTIRLKYGDHLELAHFMANWMVFAGREVIDECDIIIPIPLHFRRFLGRRYNQSAELARYIAKTQKKFLKPDWLVRCRYTHPQVGLSLRERKLNMRSAFKVPDRVKKHLKGRSILLVDDVFTTGATVIAAAAALKRVGTRNVDVLTFSRVLKDPPTLPHF</sequence>
<dbReference type="InterPro" id="IPR029057">
    <property type="entry name" value="PRTase-like"/>
</dbReference>
<dbReference type="InterPro" id="IPR044005">
    <property type="entry name" value="DZR_2"/>
</dbReference>
<dbReference type="PATRIC" id="fig|1318743.3.peg.1300"/>
<dbReference type="SUPFAM" id="SSF53271">
    <property type="entry name" value="PRTase-like"/>
    <property type="match status" value="1"/>
</dbReference>
<dbReference type="InterPro" id="IPR000836">
    <property type="entry name" value="PRTase_dom"/>
</dbReference>
<dbReference type="STRING" id="1318743.PU02_1284"/>
<dbReference type="Pfam" id="PF00156">
    <property type="entry name" value="Pribosyltran"/>
    <property type="match status" value="1"/>
</dbReference>
<dbReference type="Proteomes" id="UP000057213">
    <property type="component" value="Chromosome"/>
</dbReference>
<keyword evidence="5" id="KW-1185">Reference proteome</keyword>